<evidence type="ECO:0000313" key="2">
    <source>
        <dbReference type="Proteomes" id="UP000327013"/>
    </source>
</evidence>
<organism evidence="1 2">
    <name type="scientific">Carpinus fangiana</name>
    <dbReference type="NCBI Taxonomy" id="176857"/>
    <lineage>
        <taxon>Eukaryota</taxon>
        <taxon>Viridiplantae</taxon>
        <taxon>Streptophyta</taxon>
        <taxon>Embryophyta</taxon>
        <taxon>Tracheophyta</taxon>
        <taxon>Spermatophyta</taxon>
        <taxon>Magnoliopsida</taxon>
        <taxon>eudicotyledons</taxon>
        <taxon>Gunneridae</taxon>
        <taxon>Pentapetalae</taxon>
        <taxon>rosids</taxon>
        <taxon>fabids</taxon>
        <taxon>Fagales</taxon>
        <taxon>Betulaceae</taxon>
        <taxon>Carpinus</taxon>
    </lineage>
</organism>
<dbReference type="EMBL" id="CM017321">
    <property type="protein sequence ID" value="KAE7997480.1"/>
    <property type="molecule type" value="Genomic_DNA"/>
</dbReference>
<dbReference type="PANTHER" id="PTHR14009:SF34">
    <property type="entry name" value="LETM1 RBD DOMAIN-CONTAINING PROTEIN"/>
    <property type="match status" value="1"/>
</dbReference>
<dbReference type="GO" id="GO:0005743">
    <property type="term" value="C:mitochondrial inner membrane"/>
    <property type="evidence" value="ECO:0007669"/>
    <property type="project" value="InterPro"/>
</dbReference>
<protein>
    <submittedName>
        <fullName evidence="1">Uncharacterized protein</fullName>
    </submittedName>
</protein>
<reference evidence="1 2" key="1">
    <citation type="submission" date="2019-06" db="EMBL/GenBank/DDBJ databases">
        <title>A chromosomal-level reference genome of Carpinus fangiana (Coryloideae, Betulaceae).</title>
        <authorList>
            <person name="Yang X."/>
            <person name="Wang Z."/>
            <person name="Zhang L."/>
            <person name="Hao G."/>
            <person name="Liu J."/>
            <person name="Yang Y."/>
        </authorList>
    </citation>
    <scope>NUCLEOTIDE SEQUENCE [LARGE SCALE GENOMIC DNA]</scope>
    <source>
        <strain evidence="1">Cfa_2016G</strain>
        <tissue evidence="1">Leaf</tissue>
    </source>
</reference>
<name>A0A5N6QH60_9ROSI</name>
<keyword evidence="2" id="KW-1185">Reference proteome</keyword>
<dbReference type="InterPro" id="IPR044202">
    <property type="entry name" value="LETM1/MDM38-like"/>
</dbReference>
<sequence>MASNQASSENYGDPNAKWMRFNRVNCLVWVLHESARSFSHAVESLELSGTGPALAMAWVGKDVHEWHKRIAYKLVPKLNLVGEYIENQLNMRQPGLVEWFQEVELPRIARFFLPLLKNWSMEYICRKVDKLHHLATEAGFEMDFLAHFGTKIFPSKRSEELEFWIGLAQKKLSVAFYKENLFSHNKVKADSLATLGLFAYLGKRTRIFLSEMGMSDVDEQVKDFLSYLECGSLVIYLELSSTLVYQLFMEPFHSKAIRYRFARVLASEVKADSLATLGLFAYLGKRTRIFLSEMGMSDVDEQVKDFLSYLECGSLVIYLELSSTLVYQLFMEVVTDEIGWLDFYAAFSCIGNHRRRRSKHSTIQAETEIIRTTFFTLCYDVFSGYAHFSRSTLKPLDTDLLEFLLRSLLTICLEDYWAAYDKSGYVADGFFCLAFPYGYDPTSFVRSKGTINFSLVSKAQRNSCDLMAQEYTTTSVAAKSIPQHESLMRKYSIKLASTRMGTQLLFTDLMVAIELLLNQLRGHRVAERERKRLKRTSNDIASLIPVTILMLLPVSHAPMLAAIQKYIPFLIPSPYSSERLDAVKQLQRTKKMPIQSYSWSNLEDPSSSSRIS</sequence>
<dbReference type="GO" id="GO:0030003">
    <property type="term" value="P:intracellular monoatomic cation homeostasis"/>
    <property type="evidence" value="ECO:0007669"/>
    <property type="project" value="TreeGrafter"/>
</dbReference>
<evidence type="ECO:0000313" key="1">
    <source>
        <dbReference type="EMBL" id="KAE7997480.1"/>
    </source>
</evidence>
<proteinExistence type="predicted"/>
<accession>A0A5N6QH60</accession>
<dbReference type="AlphaFoldDB" id="A0A5N6QH60"/>
<dbReference type="Proteomes" id="UP000327013">
    <property type="component" value="Chromosome 1"/>
</dbReference>
<dbReference type="PANTHER" id="PTHR14009">
    <property type="entry name" value="LEUCINE ZIPPER-EF-HAND CONTAINING TRANSMEMBRANE PROTEIN"/>
    <property type="match status" value="1"/>
</dbReference>
<gene>
    <name evidence="1" type="ORF">FH972_002116</name>
</gene>
<dbReference type="OrthoDB" id="275278at2759"/>